<sequence>MSTNAIGSSSTIYAEAQSVSVWLGQSGDGSTEGGQAIDFLVGLDQEIREEEQKQLHLQAQNEGGLSCLTNVFEYMEYAIDEYTWPALAAFFTRTYWRRIWIIQELAMGLEWLTFSCNGHEVSLSTLMRTAEFFSNRSETFVYKFLGEDGEGRNWQKVQAMSSAINLITRLKDLHEDIERFEMAETIQGLGETHQTRPSLSSLFDKLSLIRNADATEDHDKVYGILGLLHPTLWRRIDPDCLLPVEDIYVNFMQNLLKDTLYLGFVCYGSQVSSLLPSWVIDWRKPSDRSFLFMEQSEKEHSRLQLSVEAANTSISEQTDTSMGLNNLRCDIDIHFSENFRLLHCKGVQLTRIDGCFCSISPDNLKTDLCPESVDTPTHLPLPPIENMIQFLVESTEKLTQPTCTNSVYPDLKTLKSSLECSILWSKSSTSYDDIGIFDIPLYNDLRPGKKILDQLRTNNWNLVKHTIYYKRFTAFRRINAIFNFCGTKFQDLFSTLLHVDIPHRRVTRESRDLIAVLVKESRRTRDIIFVLQR</sequence>
<evidence type="ECO:0000313" key="3">
    <source>
        <dbReference type="Proteomes" id="UP001276659"/>
    </source>
</evidence>
<feature type="domain" description="Heterokaryon incompatibility" evidence="1">
    <location>
        <begin position="7"/>
        <end position="104"/>
    </location>
</feature>
<gene>
    <name evidence="2" type="ORF">OEA41_010623</name>
</gene>
<reference evidence="2" key="1">
    <citation type="submission" date="2022-11" db="EMBL/GenBank/DDBJ databases">
        <title>Chromosomal genome sequence assembly and mating type (MAT) locus characterization of the leprose asexual lichenized fungus Lepraria neglecta (Nyl.) Erichsen.</title>
        <authorList>
            <person name="Allen J.L."/>
            <person name="Pfeffer B."/>
        </authorList>
    </citation>
    <scope>NUCLEOTIDE SEQUENCE</scope>
    <source>
        <strain evidence="2">Allen 5258</strain>
    </source>
</reference>
<name>A0AAD9YY74_9LECA</name>
<dbReference type="InterPro" id="IPR052895">
    <property type="entry name" value="HetReg/Transcr_Mod"/>
</dbReference>
<organism evidence="2 3">
    <name type="scientific">Lepraria neglecta</name>
    <dbReference type="NCBI Taxonomy" id="209136"/>
    <lineage>
        <taxon>Eukaryota</taxon>
        <taxon>Fungi</taxon>
        <taxon>Dikarya</taxon>
        <taxon>Ascomycota</taxon>
        <taxon>Pezizomycotina</taxon>
        <taxon>Lecanoromycetes</taxon>
        <taxon>OSLEUM clade</taxon>
        <taxon>Lecanoromycetidae</taxon>
        <taxon>Lecanorales</taxon>
        <taxon>Lecanorineae</taxon>
        <taxon>Stereocaulaceae</taxon>
        <taxon>Lepraria</taxon>
    </lineage>
</organism>
<comment type="caution">
    <text evidence="2">The sequence shown here is derived from an EMBL/GenBank/DDBJ whole genome shotgun (WGS) entry which is preliminary data.</text>
</comment>
<dbReference type="EMBL" id="JASNWA010000011">
    <property type="protein sequence ID" value="KAK3167496.1"/>
    <property type="molecule type" value="Genomic_DNA"/>
</dbReference>
<dbReference type="Proteomes" id="UP001276659">
    <property type="component" value="Unassembled WGS sequence"/>
</dbReference>
<protein>
    <recommendedName>
        <fullName evidence="1">Heterokaryon incompatibility domain-containing protein</fullName>
    </recommendedName>
</protein>
<proteinExistence type="predicted"/>
<evidence type="ECO:0000259" key="1">
    <source>
        <dbReference type="Pfam" id="PF06985"/>
    </source>
</evidence>
<dbReference type="InterPro" id="IPR010730">
    <property type="entry name" value="HET"/>
</dbReference>
<dbReference type="PANTHER" id="PTHR24148">
    <property type="entry name" value="ANKYRIN REPEAT DOMAIN-CONTAINING PROTEIN 39 HOMOLOG-RELATED"/>
    <property type="match status" value="1"/>
</dbReference>
<accession>A0AAD9YY74</accession>
<dbReference type="PANTHER" id="PTHR24148:SF64">
    <property type="entry name" value="HETEROKARYON INCOMPATIBILITY DOMAIN-CONTAINING PROTEIN"/>
    <property type="match status" value="1"/>
</dbReference>
<dbReference type="Pfam" id="PF06985">
    <property type="entry name" value="HET"/>
    <property type="match status" value="1"/>
</dbReference>
<evidence type="ECO:0000313" key="2">
    <source>
        <dbReference type="EMBL" id="KAK3167496.1"/>
    </source>
</evidence>
<dbReference type="AlphaFoldDB" id="A0AAD9YY74"/>
<keyword evidence="3" id="KW-1185">Reference proteome</keyword>